<protein>
    <submittedName>
        <fullName evidence="1">Uncharacterized protein</fullName>
    </submittedName>
</protein>
<organism evidence="1 2">
    <name type="scientific">Xylaria arbuscula</name>
    <dbReference type="NCBI Taxonomy" id="114810"/>
    <lineage>
        <taxon>Eukaryota</taxon>
        <taxon>Fungi</taxon>
        <taxon>Dikarya</taxon>
        <taxon>Ascomycota</taxon>
        <taxon>Pezizomycotina</taxon>
        <taxon>Sordariomycetes</taxon>
        <taxon>Xylariomycetidae</taxon>
        <taxon>Xylariales</taxon>
        <taxon>Xylariaceae</taxon>
        <taxon>Xylaria</taxon>
    </lineage>
</organism>
<proteinExistence type="predicted"/>
<evidence type="ECO:0000313" key="2">
    <source>
        <dbReference type="Proteomes" id="UP001148614"/>
    </source>
</evidence>
<dbReference type="VEuPathDB" id="FungiDB:F4678DRAFT_443052"/>
<dbReference type="Proteomes" id="UP001148614">
    <property type="component" value="Unassembled WGS sequence"/>
</dbReference>
<reference evidence="1" key="1">
    <citation type="submission" date="2022-07" db="EMBL/GenBank/DDBJ databases">
        <title>Genome Sequence of Xylaria arbuscula.</title>
        <authorList>
            <person name="Buettner E."/>
        </authorList>
    </citation>
    <scope>NUCLEOTIDE SEQUENCE</scope>
    <source>
        <strain evidence="1">VT107</strain>
    </source>
</reference>
<sequence length="613" mass="70663">MCVPGSSACPQCSRGFLGLVPNIRELVYLYAGVLTNSTVSLDKNHSNRSVRNPPRFCEVLGPRQDWTTALALLQTCHTVYAEVSALIYSTNRFITHDLRPLRNLMPTSIHSLSKLKIHVHTKVDIEYKGDRGVRCGNRCDSLYRDYGTGEPLNSSNAADVKILDTWAVTASHIGSRIQAGKLDLWLICDVENVETANLVVAPLTQWPRLSRCSIRLSSGRNSVLSDLARNTSRTLMGSPPDTTELRRYWELPFELRLRILQYTDLVTPWAEMRYNWPGLKRDTLLPGRDVHRWAPFWGKDRNREKVYYMFNHVWESQRRAWQLQPCSRMKFWHPGTGCFCSRYHAAYSPTCTGWEPPTNLFLVSKAFSREAAFTFLSSNHFYMSIGWQPYNHIRSAIMFLSSLASADTVKYLRSLSMDFFDPGCPGMEGVIKHMFGQWPQSPDFNAQLEWKQTTDLISSSSDLRFLEIEIQHIEAINELTDWWNLDSETLFWIARKIIGTRFWPFREEGGPPLGVRQLMASMHCVPRPNPGVWVWYNIRRKLENLPSAKLFWGSHGNYPYEWVEGRRITHCRSLEVVEGDETTTWIENIWLSGKYGDPDERNHVSPDLPDISL</sequence>
<dbReference type="PANTHER" id="PTHR38790">
    <property type="entry name" value="2EXR DOMAIN-CONTAINING PROTEIN-RELATED"/>
    <property type="match status" value="1"/>
</dbReference>
<evidence type="ECO:0000313" key="1">
    <source>
        <dbReference type="EMBL" id="KAJ3572691.1"/>
    </source>
</evidence>
<accession>A0A9W8TNL3</accession>
<keyword evidence="2" id="KW-1185">Reference proteome</keyword>
<dbReference type="PANTHER" id="PTHR38790:SF9">
    <property type="entry name" value="F-BOX DOMAIN-CONTAINING PROTEIN"/>
    <property type="match status" value="1"/>
</dbReference>
<dbReference type="EMBL" id="JANPWZ010000744">
    <property type="protein sequence ID" value="KAJ3572691.1"/>
    <property type="molecule type" value="Genomic_DNA"/>
</dbReference>
<dbReference type="AlphaFoldDB" id="A0A9W8TNL3"/>
<comment type="caution">
    <text evidence="1">The sequence shown here is derived from an EMBL/GenBank/DDBJ whole genome shotgun (WGS) entry which is preliminary data.</text>
</comment>
<gene>
    <name evidence="1" type="ORF">NPX13_g4963</name>
</gene>
<name>A0A9W8TNL3_9PEZI</name>